<dbReference type="RefSeq" id="WP_074791812.1">
    <property type="nucleotide sequence ID" value="NZ_FNZX01000015.1"/>
</dbReference>
<feature type="transmembrane region" description="Helical" evidence="1">
    <location>
        <begin position="14"/>
        <end position="35"/>
    </location>
</feature>
<feature type="domain" description="VanZ-like" evidence="2">
    <location>
        <begin position="75"/>
        <end position="195"/>
    </location>
</feature>
<keyword evidence="1" id="KW-0812">Transmembrane</keyword>
<organism evidence="3 4">
    <name type="scientific">Pseudobutyrivibrio ruminis</name>
    <dbReference type="NCBI Taxonomy" id="46206"/>
    <lineage>
        <taxon>Bacteria</taxon>
        <taxon>Bacillati</taxon>
        <taxon>Bacillota</taxon>
        <taxon>Clostridia</taxon>
        <taxon>Lachnospirales</taxon>
        <taxon>Lachnospiraceae</taxon>
        <taxon>Pseudobutyrivibrio</taxon>
    </lineage>
</organism>
<dbReference type="EMBL" id="FNZX01000015">
    <property type="protein sequence ID" value="SEK94360.1"/>
    <property type="molecule type" value="Genomic_DNA"/>
</dbReference>
<feature type="transmembrane region" description="Helical" evidence="1">
    <location>
        <begin position="70"/>
        <end position="89"/>
    </location>
</feature>
<dbReference type="SUPFAM" id="SSF54593">
    <property type="entry name" value="Glyoxalase/Bleomycin resistance protein/Dihydroxybiphenyl dioxygenase"/>
    <property type="match status" value="1"/>
</dbReference>
<dbReference type="InterPro" id="IPR029068">
    <property type="entry name" value="Glyas_Bleomycin-R_OHBP_Dase"/>
</dbReference>
<keyword evidence="1" id="KW-0472">Membrane</keyword>
<evidence type="ECO:0000313" key="4">
    <source>
        <dbReference type="Proteomes" id="UP000182321"/>
    </source>
</evidence>
<protein>
    <submittedName>
        <fullName evidence="3">VanZ like family protein</fullName>
    </submittedName>
</protein>
<sequence>MELNSFYDFYANNWITNAIIVVGATVIALLLAYLLPFFDNKICSKIGLNLQGGVSSSKNAGKSSLIRRTILNAAFVIYLCFLFYLVLLARTPNPDYVVRNAGFSIFTMTWQDIELPEEEFIEFYLNVMVFIPMGYLLPYIFRWFRNHAWSRSLLMCFVSSLVIENLQLITKRGTYDTADVIADTFGGFVGVALYMHRAYTLTNPEWKKDLKYYRRWKKLAKNGVLFPFAKRLSISRVILQATDEDEIWNFYVKDLGFQIKKIIIPKDVTQTNLLLSMGKTSLEVHCLNKNLDIPAQSIVLSHHNVDGIKRRLDKANITSECGTDPYTNHRILTVMGPDDTKIIFLES</sequence>
<evidence type="ECO:0000259" key="2">
    <source>
        <dbReference type="Pfam" id="PF04892"/>
    </source>
</evidence>
<dbReference type="InterPro" id="IPR006976">
    <property type="entry name" value="VanZ-like"/>
</dbReference>
<dbReference type="Proteomes" id="UP000182321">
    <property type="component" value="Unassembled WGS sequence"/>
</dbReference>
<accession>A0A1H7L6C0</accession>
<name>A0A1H7L6C0_9FIRM</name>
<dbReference type="InterPro" id="IPR053150">
    <property type="entry name" value="Teicoplanin_resist-assoc"/>
</dbReference>
<evidence type="ECO:0000313" key="3">
    <source>
        <dbReference type="EMBL" id="SEK94360.1"/>
    </source>
</evidence>
<dbReference type="Pfam" id="PF04892">
    <property type="entry name" value="VanZ"/>
    <property type="match status" value="1"/>
</dbReference>
<feature type="transmembrane region" description="Helical" evidence="1">
    <location>
        <begin position="123"/>
        <end position="141"/>
    </location>
</feature>
<reference evidence="4" key="1">
    <citation type="submission" date="2016-10" db="EMBL/GenBank/DDBJ databases">
        <authorList>
            <person name="Varghese N."/>
        </authorList>
    </citation>
    <scope>NUCLEOTIDE SEQUENCE [LARGE SCALE GENOMIC DNA]</scope>
    <source>
        <strain evidence="4">ACV-9</strain>
    </source>
</reference>
<evidence type="ECO:0000256" key="1">
    <source>
        <dbReference type="SAM" id="Phobius"/>
    </source>
</evidence>
<dbReference type="PANTHER" id="PTHR36834:SF2">
    <property type="entry name" value="MEMBRANE PROTEIN"/>
    <property type="match status" value="1"/>
</dbReference>
<dbReference type="PANTHER" id="PTHR36834">
    <property type="entry name" value="MEMBRANE PROTEIN-RELATED"/>
    <property type="match status" value="1"/>
</dbReference>
<dbReference type="AlphaFoldDB" id="A0A1H7L6C0"/>
<gene>
    <name evidence="3" type="ORF">SAMN02910377_02230</name>
</gene>
<keyword evidence="1" id="KW-1133">Transmembrane helix</keyword>
<proteinExistence type="predicted"/>
<keyword evidence="4" id="KW-1185">Reference proteome</keyword>